<dbReference type="EMBL" id="CAJVPV010000588">
    <property type="protein sequence ID" value="CAG8464236.1"/>
    <property type="molecule type" value="Genomic_DNA"/>
</dbReference>
<accession>A0A9N8Z2J9</accession>
<comment type="caution">
    <text evidence="1">The sequence shown here is derived from an EMBL/GenBank/DDBJ whole genome shotgun (WGS) entry which is preliminary data.</text>
</comment>
<name>A0A9N8Z2J9_9GLOM</name>
<reference evidence="1" key="1">
    <citation type="submission" date="2021-06" db="EMBL/GenBank/DDBJ databases">
        <authorList>
            <person name="Kallberg Y."/>
            <person name="Tangrot J."/>
            <person name="Rosling A."/>
        </authorList>
    </citation>
    <scope>NUCLEOTIDE SEQUENCE</scope>
    <source>
        <strain evidence="1">CL551</strain>
    </source>
</reference>
<dbReference type="Proteomes" id="UP000789342">
    <property type="component" value="Unassembled WGS sequence"/>
</dbReference>
<evidence type="ECO:0000313" key="2">
    <source>
        <dbReference type="Proteomes" id="UP000789342"/>
    </source>
</evidence>
<gene>
    <name evidence="1" type="ORF">AMORRO_LOCUS1549</name>
</gene>
<keyword evidence="2" id="KW-1185">Reference proteome</keyword>
<proteinExistence type="predicted"/>
<protein>
    <submittedName>
        <fullName evidence="1">13603_t:CDS:1</fullName>
    </submittedName>
</protein>
<organism evidence="1 2">
    <name type="scientific">Acaulospora morrowiae</name>
    <dbReference type="NCBI Taxonomy" id="94023"/>
    <lineage>
        <taxon>Eukaryota</taxon>
        <taxon>Fungi</taxon>
        <taxon>Fungi incertae sedis</taxon>
        <taxon>Mucoromycota</taxon>
        <taxon>Glomeromycotina</taxon>
        <taxon>Glomeromycetes</taxon>
        <taxon>Diversisporales</taxon>
        <taxon>Acaulosporaceae</taxon>
        <taxon>Acaulospora</taxon>
    </lineage>
</organism>
<dbReference type="AlphaFoldDB" id="A0A9N8Z2J9"/>
<sequence length="80" mass="9111">MKPTSNCVFRIQEHLSNNLHGTSDNLFKSGINNNDNKINTCGEGERGFSWFIVRTYMSTLLTNELKMSEGDEGIVRNRDN</sequence>
<evidence type="ECO:0000313" key="1">
    <source>
        <dbReference type="EMBL" id="CAG8464236.1"/>
    </source>
</evidence>